<protein>
    <submittedName>
        <fullName evidence="2">Uncharacterized protein</fullName>
    </submittedName>
</protein>
<dbReference type="Proteomes" id="UP001397290">
    <property type="component" value="Unassembled WGS sequence"/>
</dbReference>
<evidence type="ECO:0000313" key="3">
    <source>
        <dbReference type="Proteomes" id="UP001397290"/>
    </source>
</evidence>
<sequence>MRRYGHSFEDRLLPRRSEAKPSAETAQEPTIGILETANKATGKTEALQHQHMSEKMMIQKPTAVGGKTDKALRRHSCLPLNTLQGKKS</sequence>
<dbReference type="EMBL" id="JAAHCF010000079">
    <property type="protein sequence ID" value="KAK8148645.1"/>
    <property type="molecule type" value="Genomic_DNA"/>
</dbReference>
<proteinExistence type="predicted"/>
<feature type="compositionally biased region" description="Basic and acidic residues" evidence="1">
    <location>
        <begin position="1"/>
        <end position="21"/>
    </location>
</feature>
<name>A0AAW0S324_9HYPO</name>
<evidence type="ECO:0000313" key="2">
    <source>
        <dbReference type="EMBL" id="KAK8148645.1"/>
    </source>
</evidence>
<dbReference type="AlphaFoldDB" id="A0AAW0S324"/>
<reference evidence="2 3" key="1">
    <citation type="submission" date="2020-02" db="EMBL/GenBank/DDBJ databases">
        <title>Comparative genomics of the hypocrealean fungal genus Beauvera.</title>
        <authorList>
            <person name="Showalter D.N."/>
            <person name="Bushley K.E."/>
            <person name="Rehner S.A."/>
        </authorList>
    </citation>
    <scope>NUCLEOTIDE SEQUENCE [LARGE SCALE GENOMIC DNA]</scope>
    <source>
        <strain evidence="2 3">ARSEF4384</strain>
    </source>
</reference>
<feature type="region of interest" description="Disordered" evidence="1">
    <location>
        <begin position="1"/>
        <end position="29"/>
    </location>
</feature>
<organism evidence="2 3">
    <name type="scientific">Beauveria asiatica</name>
    <dbReference type="NCBI Taxonomy" id="1069075"/>
    <lineage>
        <taxon>Eukaryota</taxon>
        <taxon>Fungi</taxon>
        <taxon>Dikarya</taxon>
        <taxon>Ascomycota</taxon>
        <taxon>Pezizomycotina</taxon>
        <taxon>Sordariomycetes</taxon>
        <taxon>Hypocreomycetidae</taxon>
        <taxon>Hypocreales</taxon>
        <taxon>Cordycipitaceae</taxon>
        <taxon>Beauveria</taxon>
    </lineage>
</organism>
<keyword evidence="3" id="KW-1185">Reference proteome</keyword>
<gene>
    <name evidence="2" type="ORF">G3M48_009565</name>
</gene>
<evidence type="ECO:0000256" key="1">
    <source>
        <dbReference type="SAM" id="MobiDB-lite"/>
    </source>
</evidence>
<comment type="caution">
    <text evidence="2">The sequence shown here is derived from an EMBL/GenBank/DDBJ whole genome shotgun (WGS) entry which is preliminary data.</text>
</comment>
<accession>A0AAW0S324</accession>